<evidence type="ECO:0000313" key="12">
    <source>
        <dbReference type="Proteomes" id="UP001642540"/>
    </source>
</evidence>
<dbReference type="InterPro" id="IPR005428">
    <property type="entry name" value="CD36/SCARB1/SNMP1"/>
</dbReference>
<accession>A0ABP1S6Y8</accession>
<keyword evidence="6 10" id="KW-0472">Membrane</keyword>
<dbReference type="PANTHER" id="PTHR11923:SF51">
    <property type="entry name" value="LYSOSOME MEMBRANE PROTEIN 2"/>
    <property type="match status" value="1"/>
</dbReference>
<dbReference type="Proteomes" id="UP001642540">
    <property type="component" value="Unassembled WGS sequence"/>
</dbReference>
<dbReference type="InterPro" id="IPR002159">
    <property type="entry name" value="CD36_fam"/>
</dbReference>
<evidence type="ECO:0000256" key="6">
    <source>
        <dbReference type="ARBA" id="ARBA00023136"/>
    </source>
</evidence>
<evidence type="ECO:0000256" key="3">
    <source>
        <dbReference type="ARBA" id="ARBA00022475"/>
    </source>
</evidence>
<feature type="transmembrane region" description="Helical" evidence="10">
    <location>
        <begin position="457"/>
        <end position="480"/>
    </location>
</feature>
<evidence type="ECO:0000313" key="11">
    <source>
        <dbReference type="EMBL" id="CAL8145243.1"/>
    </source>
</evidence>
<evidence type="ECO:0000256" key="5">
    <source>
        <dbReference type="ARBA" id="ARBA00022989"/>
    </source>
</evidence>
<dbReference type="EMBL" id="CAXLJM020000164">
    <property type="protein sequence ID" value="CAL8145243.1"/>
    <property type="molecule type" value="Genomic_DNA"/>
</dbReference>
<evidence type="ECO:0000256" key="9">
    <source>
        <dbReference type="ARBA" id="ARBA00023180"/>
    </source>
</evidence>
<dbReference type="Pfam" id="PF01130">
    <property type="entry name" value="CD36"/>
    <property type="match status" value="1"/>
</dbReference>
<comment type="subcellular location">
    <subcellularLocation>
        <location evidence="1">Cell membrane</location>
        <topology evidence="1">Multi-pass membrane protein</topology>
    </subcellularLocation>
</comment>
<keyword evidence="7" id="KW-1015">Disulfide bond</keyword>
<keyword evidence="12" id="KW-1185">Reference proteome</keyword>
<name>A0ABP1S6Y8_9HEXA</name>
<keyword evidence="4 10" id="KW-0812">Transmembrane</keyword>
<dbReference type="PRINTS" id="PR01610">
    <property type="entry name" value="CD36ANTIGEN"/>
</dbReference>
<evidence type="ECO:0000256" key="4">
    <source>
        <dbReference type="ARBA" id="ARBA00022692"/>
    </source>
</evidence>
<evidence type="ECO:0000256" key="2">
    <source>
        <dbReference type="ARBA" id="ARBA00010532"/>
    </source>
</evidence>
<evidence type="ECO:0000256" key="1">
    <source>
        <dbReference type="ARBA" id="ARBA00004651"/>
    </source>
</evidence>
<keyword evidence="9" id="KW-0325">Glycoprotein</keyword>
<dbReference type="PRINTS" id="PR01609">
    <property type="entry name" value="CD36FAMILY"/>
</dbReference>
<evidence type="ECO:0000256" key="8">
    <source>
        <dbReference type="ARBA" id="ARBA00023170"/>
    </source>
</evidence>
<dbReference type="PANTHER" id="PTHR11923">
    <property type="entry name" value="SCAVENGER RECEPTOR CLASS B TYPE-1 SR-B1"/>
    <property type="match status" value="1"/>
</dbReference>
<comment type="caution">
    <text evidence="11">The sequence shown here is derived from an EMBL/GenBank/DDBJ whole genome shotgun (WGS) entry which is preliminary data.</text>
</comment>
<gene>
    <name evidence="11" type="ORF">ODALV1_LOCUS30428</name>
</gene>
<organism evidence="11 12">
    <name type="scientific">Orchesella dallaii</name>
    <dbReference type="NCBI Taxonomy" id="48710"/>
    <lineage>
        <taxon>Eukaryota</taxon>
        <taxon>Metazoa</taxon>
        <taxon>Ecdysozoa</taxon>
        <taxon>Arthropoda</taxon>
        <taxon>Hexapoda</taxon>
        <taxon>Collembola</taxon>
        <taxon>Entomobryomorpha</taxon>
        <taxon>Entomobryoidea</taxon>
        <taxon>Orchesellidae</taxon>
        <taxon>Orchesellinae</taxon>
        <taxon>Orchesella</taxon>
    </lineage>
</organism>
<feature type="transmembrane region" description="Helical" evidence="10">
    <location>
        <begin position="7"/>
        <end position="29"/>
    </location>
</feature>
<keyword evidence="8" id="KW-0675">Receptor</keyword>
<protein>
    <recommendedName>
        <fullName evidence="13">Lysosome membrane protein 2</fullName>
    </recommendedName>
</protein>
<sequence length="503" mass="57277">MNKILIGFLLTLPGILLIVIAVSFGWFLFPLIIHDKIVENVRLIAGSETWGKWKEAPIPIYLNFYIHHVTNPDEVEHGLKPKFLEKGPYAYRQKRVKVDIKQEDGLNTVKYREVKTYFFDKKISGNNSEDDLVNVPNIPFVGVVHAVQKMLPIDFVVGLVGNVVLQHETLMRRNVSVGELLFTGFDVTKYTRSLLARRLPKEFKGGRFGLYKGKNGTESPEWEVYTGYDSSEKFGRVKTWDSKSDLLFWRRFSECDKIKGTDGSVFQPFLTKQSQIEAFSPDVCRSITLIFENETEYKGVPGYRFTTPAWVFADPRNRPENQCFCLEDDIEKCPYAGVLPLESCMNAPVYSSSPYFLGADVRYLVESGLDSPNREKHRTFIDIEPTTGLILRAHKRLQISLEVKQHRKVKAFQNMQSDRMLFPLIWADENAALDDALVEDLKGKLLTPLQIVGIAKWALLILGIILFLVGLCVFAVKYILATDLSGISEKLKDMRASSITSLK</sequence>
<keyword evidence="5 10" id="KW-1133">Transmembrane helix</keyword>
<reference evidence="11 12" key="1">
    <citation type="submission" date="2024-08" db="EMBL/GenBank/DDBJ databases">
        <authorList>
            <person name="Cucini C."/>
            <person name="Frati F."/>
        </authorList>
    </citation>
    <scope>NUCLEOTIDE SEQUENCE [LARGE SCALE GENOMIC DNA]</scope>
</reference>
<proteinExistence type="inferred from homology"/>
<comment type="similarity">
    <text evidence="2">Belongs to the CD36 family.</text>
</comment>
<keyword evidence="3" id="KW-1003">Cell membrane</keyword>
<evidence type="ECO:0008006" key="13">
    <source>
        <dbReference type="Google" id="ProtNLM"/>
    </source>
</evidence>
<evidence type="ECO:0000256" key="10">
    <source>
        <dbReference type="SAM" id="Phobius"/>
    </source>
</evidence>
<evidence type="ECO:0000256" key="7">
    <source>
        <dbReference type="ARBA" id="ARBA00023157"/>
    </source>
</evidence>